<comment type="pathway">
    <text evidence="1">Siderophore biosynthesis.</text>
</comment>
<dbReference type="RefSeq" id="WP_076629381.1">
    <property type="nucleotide sequence ID" value="NZ_CP019312.1"/>
</dbReference>
<dbReference type="GO" id="GO:0046677">
    <property type="term" value="P:response to antibiotic"/>
    <property type="evidence" value="ECO:0007669"/>
    <property type="project" value="UniProtKB-KW"/>
</dbReference>
<evidence type="ECO:0000313" key="5">
    <source>
        <dbReference type="Proteomes" id="UP000186336"/>
    </source>
</evidence>
<evidence type="ECO:0000256" key="2">
    <source>
        <dbReference type="ARBA" id="ARBA00023251"/>
    </source>
</evidence>
<evidence type="ECO:0000256" key="1">
    <source>
        <dbReference type="ARBA" id="ARBA00004924"/>
    </source>
</evidence>
<dbReference type="PANTHER" id="PTHR31438">
    <property type="entry name" value="LYSINE N-ACYLTRANSFERASE C17G9.06C-RELATED"/>
    <property type="match status" value="1"/>
</dbReference>
<dbReference type="GO" id="GO:0016410">
    <property type="term" value="F:N-acyltransferase activity"/>
    <property type="evidence" value="ECO:0007669"/>
    <property type="project" value="TreeGrafter"/>
</dbReference>
<keyword evidence="4" id="KW-0808">Transferase</keyword>
<dbReference type="GO" id="GO:0019290">
    <property type="term" value="P:siderophore biosynthetic process"/>
    <property type="evidence" value="ECO:0007669"/>
    <property type="project" value="InterPro"/>
</dbReference>
<dbReference type="InterPro" id="IPR016181">
    <property type="entry name" value="Acyl_CoA_acyltransferase"/>
</dbReference>
<accession>A0A1P8MXZ8</accession>
<evidence type="ECO:0000313" key="4">
    <source>
        <dbReference type="EMBL" id="APX12960.1"/>
    </source>
</evidence>
<dbReference type="Gene3D" id="3.40.630.30">
    <property type="match status" value="1"/>
</dbReference>
<dbReference type="Pfam" id="PF13523">
    <property type="entry name" value="Acetyltransf_8"/>
    <property type="match status" value="1"/>
</dbReference>
<dbReference type="PANTHER" id="PTHR31438:SF1">
    <property type="entry name" value="LYSINE N-ACYLTRANSFERASE C17G9.06C-RELATED"/>
    <property type="match status" value="1"/>
</dbReference>
<evidence type="ECO:0000259" key="3">
    <source>
        <dbReference type="PROSITE" id="PS51186"/>
    </source>
</evidence>
<dbReference type="KEGG" id="tom:BWR18_15665"/>
<sequence>MTTANRYSFRNATLDDLALLKGWQSTPHVREWWDADEPYDADDLADPRVARWIVSFSGQPFAYMQDYTVHGWDDHHFAHLPTGSRGIDQYIGDPERLGLGHGSAFITLRMQAIFDAGAPVIATDPHPKNARAIAVYAKLGFAPSGPPQETQWGVVLPMVAKNVRGA</sequence>
<dbReference type="Proteomes" id="UP000186336">
    <property type="component" value="Chromosome"/>
</dbReference>
<dbReference type="InterPro" id="IPR000182">
    <property type="entry name" value="GNAT_dom"/>
</dbReference>
<dbReference type="OrthoDB" id="9814648at2"/>
<keyword evidence="2" id="KW-0046">Antibiotic resistance</keyword>
<proteinExistence type="predicted"/>
<protein>
    <submittedName>
        <fullName evidence="4">GNAT family N-acetyltransferase</fullName>
    </submittedName>
</protein>
<dbReference type="SUPFAM" id="SSF55729">
    <property type="entry name" value="Acyl-CoA N-acyltransferases (Nat)"/>
    <property type="match status" value="1"/>
</dbReference>
<dbReference type="PROSITE" id="PS51186">
    <property type="entry name" value="GNAT"/>
    <property type="match status" value="1"/>
</dbReference>
<dbReference type="SMART" id="SM01006">
    <property type="entry name" value="AlcB"/>
    <property type="match status" value="1"/>
</dbReference>
<feature type="domain" description="N-acetyltransferase" evidence="3">
    <location>
        <begin position="7"/>
        <end position="163"/>
    </location>
</feature>
<dbReference type="EMBL" id="CP019312">
    <property type="protein sequence ID" value="APX12960.1"/>
    <property type="molecule type" value="Genomic_DNA"/>
</dbReference>
<gene>
    <name evidence="4" type="ORF">BWR18_15665</name>
</gene>
<organism evidence="4 5">
    <name type="scientific">Tateyamaria omphalii</name>
    <dbReference type="NCBI Taxonomy" id="299262"/>
    <lineage>
        <taxon>Bacteria</taxon>
        <taxon>Pseudomonadati</taxon>
        <taxon>Pseudomonadota</taxon>
        <taxon>Alphaproteobacteria</taxon>
        <taxon>Rhodobacterales</taxon>
        <taxon>Roseobacteraceae</taxon>
        <taxon>Tateyamaria</taxon>
    </lineage>
</organism>
<dbReference type="AlphaFoldDB" id="A0A1P8MXZ8"/>
<keyword evidence="5" id="KW-1185">Reference proteome</keyword>
<name>A0A1P8MXZ8_9RHOB</name>
<dbReference type="STRING" id="299262.BWR18_15665"/>
<dbReference type="InterPro" id="IPR019432">
    <property type="entry name" value="Acyltransferase_MbtK/IucB-like"/>
</dbReference>
<reference evidence="4 5" key="1">
    <citation type="submission" date="2017-01" db="EMBL/GenBank/DDBJ databases">
        <title>Complete genome of Tateyamaria omphalii DOK1-4 isolated from seawater in Dokdo.</title>
        <authorList>
            <person name="Kim J.H."/>
            <person name="Chi W.-J."/>
        </authorList>
    </citation>
    <scope>NUCLEOTIDE SEQUENCE [LARGE SCALE GENOMIC DNA]</scope>
    <source>
        <strain evidence="4 5">DOK1-4</strain>
    </source>
</reference>